<keyword evidence="1" id="KW-0732">Signal</keyword>
<keyword evidence="3" id="KW-1185">Reference proteome</keyword>
<dbReference type="Proteomes" id="UP001221208">
    <property type="component" value="Unassembled WGS sequence"/>
</dbReference>
<protein>
    <submittedName>
        <fullName evidence="2">Uncharacterized protein</fullName>
    </submittedName>
</protein>
<evidence type="ECO:0000313" key="3">
    <source>
        <dbReference type="Proteomes" id="UP001221208"/>
    </source>
</evidence>
<feature type="signal peptide" evidence="1">
    <location>
        <begin position="1"/>
        <end position="17"/>
    </location>
</feature>
<dbReference type="RefSeq" id="WP_273672339.1">
    <property type="nucleotide sequence ID" value="NZ_JAQQXR010000006.1"/>
</dbReference>
<gene>
    <name evidence="2" type="ORF">OIK44_16915</name>
</gene>
<evidence type="ECO:0000313" key="2">
    <source>
        <dbReference type="EMBL" id="MDC8759266.1"/>
    </source>
</evidence>
<reference evidence="2 3" key="1">
    <citation type="submission" date="2022-10" db="EMBL/GenBank/DDBJ databases">
        <title>Janthinobacterium sp. hw3 Genome sequencing.</title>
        <authorList>
            <person name="Park S."/>
        </authorList>
    </citation>
    <scope>NUCLEOTIDE SEQUENCE [LARGE SCALE GENOMIC DNA]</scope>
    <source>
        <strain evidence="3">hw3</strain>
    </source>
</reference>
<accession>A0ABT5K595</accession>
<organism evidence="2 3">
    <name type="scientific">Janthinobacterium fluminis</name>
    <dbReference type="NCBI Taxonomy" id="2987524"/>
    <lineage>
        <taxon>Bacteria</taxon>
        <taxon>Pseudomonadati</taxon>
        <taxon>Pseudomonadota</taxon>
        <taxon>Betaproteobacteria</taxon>
        <taxon>Burkholderiales</taxon>
        <taxon>Oxalobacteraceae</taxon>
        <taxon>Janthinobacterium</taxon>
    </lineage>
</organism>
<feature type="chain" id="PRO_5046664712" evidence="1">
    <location>
        <begin position="18"/>
        <end position="245"/>
    </location>
</feature>
<proteinExistence type="predicted"/>
<dbReference type="EMBL" id="JAQQXR010000006">
    <property type="protein sequence ID" value="MDC8759266.1"/>
    <property type="molecule type" value="Genomic_DNA"/>
</dbReference>
<sequence>MKYAAFAAFLLCNTASATGLDDLKAALAPLQGQGVLRGTYEAREQKTDLEKNGAKPELAQVSALVEDDAGGLQIHWDRALLKRAADESRPAKGKKSDALTQAIGSSSAPRIAAAVNYAPKLLQQLASSQLKQERVDTYQGKPARLLEINFTPPDEDNDKVKVKENTHLAQVWLGADGLPLAASVTHKVKVSFMVFLSYETTSKEELLFSAQANRLVVLRREEQGNEKGMGSEGKFSRLYTFTPKG</sequence>
<comment type="caution">
    <text evidence="2">The sequence shown here is derived from an EMBL/GenBank/DDBJ whole genome shotgun (WGS) entry which is preliminary data.</text>
</comment>
<name>A0ABT5K595_9BURK</name>
<evidence type="ECO:0000256" key="1">
    <source>
        <dbReference type="SAM" id="SignalP"/>
    </source>
</evidence>